<proteinExistence type="predicted"/>
<dbReference type="EMBL" id="JAMXQV010000007">
    <property type="protein sequence ID" value="MCR6484251.1"/>
    <property type="molecule type" value="Genomic_DNA"/>
</dbReference>
<dbReference type="RefSeq" id="WP_257920875.1">
    <property type="nucleotide sequence ID" value="NZ_JAMXQV010000007.1"/>
</dbReference>
<gene>
    <name evidence="1" type="ORF">M8542_15620</name>
</gene>
<evidence type="ECO:0000313" key="1">
    <source>
        <dbReference type="EMBL" id="MCR6484251.1"/>
    </source>
</evidence>
<organism evidence="1 2">
    <name type="scientific">Amycolatopsis iheyensis</name>
    <dbReference type="NCBI Taxonomy" id="2945988"/>
    <lineage>
        <taxon>Bacteria</taxon>
        <taxon>Bacillati</taxon>
        <taxon>Actinomycetota</taxon>
        <taxon>Actinomycetes</taxon>
        <taxon>Pseudonocardiales</taxon>
        <taxon>Pseudonocardiaceae</taxon>
        <taxon>Amycolatopsis</taxon>
    </lineage>
</organism>
<sequence>MKKQVVGGAVVGAAVLAIVVAQFWPGEDAPPAAPPPLVAPTTTTVPTRGQLEVYRLAEGPAIEIPVPATWAVSRDKERASYRRGDLLLETDRVPITQEDAVGGLRAVAAGQGGTVAEHAPIGDRDAAEWDYTYERGGVPRRVSVVGVGAGDALVTVRFEAPATEFERNRGVLDAALMIRS</sequence>
<name>A0A9X2NBN5_9PSEU</name>
<keyword evidence="2" id="KW-1185">Reference proteome</keyword>
<dbReference type="AlphaFoldDB" id="A0A9X2NBN5"/>
<comment type="caution">
    <text evidence="1">The sequence shown here is derived from an EMBL/GenBank/DDBJ whole genome shotgun (WGS) entry which is preliminary data.</text>
</comment>
<reference evidence="1" key="1">
    <citation type="submission" date="2022-06" db="EMBL/GenBank/DDBJ databases">
        <title>Amycolatopsis iheyaensis sp. nov., a new species of the genus Amycolatopsis isolated from soil in Iheya island, Japan.</title>
        <authorList>
            <person name="Ngamcharungchit C."/>
            <person name="Kanto H."/>
            <person name="Take A."/>
            <person name="Intra B."/>
            <person name="Matsumoto A."/>
            <person name="Panbangred W."/>
            <person name="Inahashi Y."/>
        </authorList>
    </citation>
    <scope>NUCLEOTIDE SEQUENCE</scope>
    <source>
        <strain evidence="1">OK19-0408</strain>
    </source>
</reference>
<dbReference type="Proteomes" id="UP001144096">
    <property type="component" value="Unassembled WGS sequence"/>
</dbReference>
<evidence type="ECO:0000313" key="2">
    <source>
        <dbReference type="Proteomes" id="UP001144096"/>
    </source>
</evidence>
<protein>
    <submittedName>
        <fullName evidence="1">Uncharacterized protein</fullName>
    </submittedName>
</protein>
<accession>A0A9X2NBN5</accession>